<dbReference type="EMBL" id="QXGF01002459">
    <property type="protein sequence ID" value="KAE8924598.1"/>
    <property type="molecule type" value="Genomic_DNA"/>
</dbReference>
<feature type="transmembrane region" description="Helical" evidence="1">
    <location>
        <begin position="15"/>
        <end position="37"/>
    </location>
</feature>
<accession>A0A6A3RIU4</accession>
<keyword evidence="1" id="KW-1133">Transmembrane helix</keyword>
<evidence type="ECO:0000313" key="3">
    <source>
        <dbReference type="EMBL" id="KAE9097770.1"/>
    </source>
</evidence>
<gene>
    <name evidence="3" type="ORF">PF006_g23503</name>
    <name evidence="2" type="ORF">PF009_g25173</name>
</gene>
<name>A0A6A3RIU4_9STRA</name>
<evidence type="ECO:0000313" key="5">
    <source>
        <dbReference type="Proteomes" id="UP000440732"/>
    </source>
</evidence>
<protein>
    <submittedName>
        <fullName evidence="3">Uncharacterized protein</fullName>
    </submittedName>
</protein>
<reference evidence="4 5" key="1">
    <citation type="submission" date="2018-08" db="EMBL/GenBank/DDBJ databases">
        <title>Genomic investigation of the strawberry pathogen Phytophthora fragariae indicates pathogenicity is determined by transcriptional variation in three key races.</title>
        <authorList>
            <person name="Adams T.M."/>
            <person name="Armitage A.D."/>
            <person name="Sobczyk M.K."/>
            <person name="Bates H.J."/>
            <person name="Dunwell J.M."/>
            <person name="Nellist C.F."/>
            <person name="Harrison R.J."/>
        </authorList>
    </citation>
    <scope>NUCLEOTIDE SEQUENCE [LARGE SCALE GENOMIC DNA]</scope>
    <source>
        <strain evidence="3 5">NOV-5</strain>
        <strain evidence="2 4">NOV-9</strain>
    </source>
</reference>
<sequence length="80" mass="9491">MTLYFVESSKFAPSLLGFLVHLLLRFLLLGFGSWVFVSGRKSWRRLWTLGWAVIARWLRRRWCRTSRGILDDCTAYYTVS</sequence>
<comment type="caution">
    <text evidence="3">The sequence shown here is derived from an EMBL/GenBank/DDBJ whole genome shotgun (WGS) entry which is preliminary data.</text>
</comment>
<evidence type="ECO:0000256" key="1">
    <source>
        <dbReference type="SAM" id="Phobius"/>
    </source>
</evidence>
<dbReference type="Proteomes" id="UP000440732">
    <property type="component" value="Unassembled WGS sequence"/>
</dbReference>
<keyword evidence="1" id="KW-0472">Membrane</keyword>
<organism evidence="3 5">
    <name type="scientific">Phytophthora fragariae</name>
    <dbReference type="NCBI Taxonomy" id="53985"/>
    <lineage>
        <taxon>Eukaryota</taxon>
        <taxon>Sar</taxon>
        <taxon>Stramenopiles</taxon>
        <taxon>Oomycota</taxon>
        <taxon>Peronosporomycetes</taxon>
        <taxon>Peronosporales</taxon>
        <taxon>Peronosporaceae</taxon>
        <taxon>Phytophthora</taxon>
    </lineage>
</organism>
<dbReference type="AlphaFoldDB" id="A0A6A3RIU4"/>
<proteinExistence type="predicted"/>
<dbReference type="Proteomes" id="UP000429523">
    <property type="component" value="Unassembled WGS sequence"/>
</dbReference>
<evidence type="ECO:0000313" key="2">
    <source>
        <dbReference type="EMBL" id="KAE8924598.1"/>
    </source>
</evidence>
<evidence type="ECO:0000313" key="4">
    <source>
        <dbReference type="Proteomes" id="UP000429523"/>
    </source>
</evidence>
<keyword evidence="1" id="KW-0812">Transmembrane</keyword>
<dbReference type="EMBL" id="QXGA01002437">
    <property type="protein sequence ID" value="KAE9097770.1"/>
    <property type="molecule type" value="Genomic_DNA"/>
</dbReference>